<dbReference type="Proteomes" id="UP000182740">
    <property type="component" value="Unassembled WGS sequence"/>
</dbReference>
<evidence type="ECO:0000313" key="2">
    <source>
        <dbReference type="Proteomes" id="UP000182740"/>
    </source>
</evidence>
<name>A0A1K1SAJ5_9PSEU</name>
<sequence length="128" mass="14138">MNNSMDDAGCCLLSVAWNLAPLTEGRPGSRRGALRQTVVSVCQAAGHGARRWAATHGPGAEAQYRPFLQLADVAHEIATLLLLVEDFLVPDLEREHRRWAEIEELAARMTELAEWTSDFLLSGSALRR</sequence>
<evidence type="ECO:0000313" key="1">
    <source>
        <dbReference type="EMBL" id="SFW81326.1"/>
    </source>
</evidence>
<accession>A0A1K1SAJ5</accession>
<proteinExistence type="predicted"/>
<protein>
    <submittedName>
        <fullName evidence="1">Uncharacterized protein</fullName>
    </submittedName>
</protein>
<dbReference type="AlphaFoldDB" id="A0A1K1SAJ5"/>
<reference evidence="2" key="1">
    <citation type="submission" date="2016-11" db="EMBL/GenBank/DDBJ databases">
        <authorList>
            <person name="Varghese N."/>
            <person name="Submissions S."/>
        </authorList>
    </citation>
    <scope>NUCLEOTIDE SEQUENCE [LARGE SCALE GENOMIC DNA]</scope>
    <source>
        <strain evidence="2">DSM 44671</strain>
    </source>
</reference>
<dbReference type="RefSeq" id="WP_072482173.1">
    <property type="nucleotide sequence ID" value="NZ_FPJG01000006.1"/>
</dbReference>
<gene>
    <name evidence="1" type="ORF">SAMN04489730_5155</name>
</gene>
<keyword evidence="2" id="KW-1185">Reference proteome</keyword>
<dbReference type="EMBL" id="FPJG01000006">
    <property type="protein sequence ID" value="SFW81326.1"/>
    <property type="molecule type" value="Genomic_DNA"/>
</dbReference>
<organism evidence="1 2">
    <name type="scientific">Amycolatopsis australiensis</name>
    <dbReference type="NCBI Taxonomy" id="546364"/>
    <lineage>
        <taxon>Bacteria</taxon>
        <taxon>Bacillati</taxon>
        <taxon>Actinomycetota</taxon>
        <taxon>Actinomycetes</taxon>
        <taxon>Pseudonocardiales</taxon>
        <taxon>Pseudonocardiaceae</taxon>
        <taxon>Amycolatopsis</taxon>
    </lineage>
</organism>